<comment type="caution">
    <text evidence="2">The sequence shown here is derived from an EMBL/GenBank/DDBJ whole genome shotgun (WGS) entry which is preliminary data.</text>
</comment>
<dbReference type="InterPro" id="IPR036515">
    <property type="entry name" value="Transposase_17_sf"/>
</dbReference>
<evidence type="ECO:0000313" key="3">
    <source>
        <dbReference type="Proteomes" id="UP000655016"/>
    </source>
</evidence>
<dbReference type="RefSeq" id="WP_163393328.1">
    <property type="nucleotide sequence ID" value="NZ_BMKP01000002.1"/>
</dbReference>
<dbReference type="PANTHER" id="PTHR36966">
    <property type="entry name" value="REP-ASSOCIATED TYROSINE TRANSPOSASE"/>
    <property type="match status" value="1"/>
</dbReference>
<dbReference type="PANTHER" id="PTHR36966:SF1">
    <property type="entry name" value="REP-ASSOCIATED TYROSINE TRANSPOSASE"/>
    <property type="match status" value="1"/>
</dbReference>
<dbReference type="InterPro" id="IPR052715">
    <property type="entry name" value="RAYT_transposase"/>
</dbReference>
<dbReference type="SUPFAM" id="SSF143422">
    <property type="entry name" value="Transposase IS200-like"/>
    <property type="match status" value="1"/>
</dbReference>
<protein>
    <recommendedName>
        <fullName evidence="1">Transposase IS200-like domain-containing protein</fullName>
    </recommendedName>
</protein>
<dbReference type="SMART" id="SM01321">
    <property type="entry name" value="Y1_Tnp"/>
    <property type="match status" value="1"/>
</dbReference>
<name>A0ABQ1TZH3_9FLAO</name>
<feature type="domain" description="Transposase IS200-like" evidence="1">
    <location>
        <begin position="21"/>
        <end position="214"/>
    </location>
</feature>
<dbReference type="EMBL" id="BMKP01000002">
    <property type="protein sequence ID" value="GGF05956.1"/>
    <property type="molecule type" value="Genomic_DNA"/>
</dbReference>
<keyword evidence="3" id="KW-1185">Reference proteome</keyword>
<proteinExistence type="predicted"/>
<evidence type="ECO:0000313" key="2">
    <source>
        <dbReference type="EMBL" id="GGF05956.1"/>
    </source>
</evidence>
<dbReference type="Proteomes" id="UP000655016">
    <property type="component" value="Unassembled WGS sequence"/>
</dbReference>
<gene>
    <name evidence="2" type="ORF">GCM10011518_13990</name>
</gene>
<dbReference type="InterPro" id="IPR002686">
    <property type="entry name" value="Transposase_17"/>
</dbReference>
<evidence type="ECO:0000259" key="1">
    <source>
        <dbReference type="SMART" id="SM01321"/>
    </source>
</evidence>
<sequence>MDKYKNKYKIGSHRLRNWDYSSNALYFLTIVTQNRECILGDIVTGQIKLSEMGKIVENEFLKSFEIRNELFLNEYIIMPNHLHMIVEICHPGNGSNSLIDTVKSHGNNEPHGYDVEPHGRAVLPNRTVLQPNGVVQQLQSIKPNRPVRLPKSISSFIAGFKSAVNTKIDDFIDEHHLSIPKYNKQNHFFQPNYHDHIIRNDFEYQRIADYIIRNPTMWENDKLNHKK</sequence>
<accession>A0ABQ1TZH3</accession>
<dbReference type="Gene3D" id="3.30.70.1290">
    <property type="entry name" value="Transposase IS200-like"/>
    <property type="match status" value="1"/>
</dbReference>
<reference evidence="3" key="1">
    <citation type="journal article" date="2019" name="Int. J. Syst. Evol. Microbiol.">
        <title>The Global Catalogue of Microorganisms (GCM) 10K type strain sequencing project: providing services to taxonomists for standard genome sequencing and annotation.</title>
        <authorList>
            <consortium name="The Broad Institute Genomics Platform"/>
            <consortium name="The Broad Institute Genome Sequencing Center for Infectious Disease"/>
            <person name="Wu L."/>
            <person name="Ma J."/>
        </authorList>
    </citation>
    <scope>NUCLEOTIDE SEQUENCE [LARGE SCALE GENOMIC DNA]</scope>
    <source>
        <strain evidence="3">CGMCC 1.16060</strain>
    </source>
</reference>
<organism evidence="2 3">
    <name type="scientific">Flavobacterium limi</name>
    <dbReference type="NCBI Taxonomy" id="2045105"/>
    <lineage>
        <taxon>Bacteria</taxon>
        <taxon>Pseudomonadati</taxon>
        <taxon>Bacteroidota</taxon>
        <taxon>Flavobacteriia</taxon>
        <taxon>Flavobacteriales</taxon>
        <taxon>Flavobacteriaceae</taxon>
        <taxon>Flavobacterium</taxon>
    </lineage>
</organism>